<comment type="caution">
    <text evidence="1">The sequence shown here is derived from an EMBL/GenBank/DDBJ whole genome shotgun (WGS) entry which is preliminary data.</text>
</comment>
<dbReference type="Proteomes" id="UP000186583">
    <property type="component" value="Unassembled WGS sequence"/>
</dbReference>
<dbReference type="Gene3D" id="3.40.47.10">
    <property type="match status" value="1"/>
</dbReference>
<evidence type="ECO:0000313" key="2">
    <source>
        <dbReference type="Proteomes" id="UP000186583"/>
    </source>
</evidence>
<evidence type="ECO:0000313" key="1">
    <source>
        <dbReference type="EMBL" id="OLN87999.1"/>
    </source>
</evidence>
<dbReference type="SUPFAM" id="SSF53901">
    <property type="entry name" value="Thiolase-like"/>
    <property type="match status" value="1"/>
</dbReference>
<name>A0A1Q8RUE6_9PEZI</name>
<protein>
    <submittedName>
        <fullName evidence="1">Fatty acid synthase subunit alpha 1</fullName>
    </submittedName>
</protein>
<organism evidence="1 2">
    <name type="scientific">Colletotrichum chlorophyti</name>
    <dbReference type="NCBI Taxonomy" id="708187"/>
    <lineage>
        <taxon>Eukaryota</taxon>
        <taxon>Fungi</taxon>
        <taxon>Dikarya</taxon>
        <taxon>Ascomycota</taxon>
        <taxon>Pezizomycotina</taxon>
        <taxon>Sordariomycetes</taxon>
        <taxon>Hypocreomycetidae</taxon>
        <taxon>Glomerellales</taxon>
        <taxon>Glomerellaceae</taxon>
        <taxon>Colletotrichum</taxon>
    </lineage>
</organism>
<dbReference type="GO" id="GO:0016746">
    <property type="term" value="F:acyltransferase activity"/>
    <property type="evidence" value="ECO:0007669"/>
    <property type="project" value="InterPro"/>
</dbReference>
<dbReference type="OrthoDB" id="5097519at2759"/>
<dbReference type="AlphaFoldDB" id="A0A1Q8RUE6"/>
<dbReference type="EMBL" id="MPGH01000088">
    <property type="protein sequence ID" value="OLN87999.1"/>
    <property type="molecule type" value="Genomic_DNA"/>
</dbReference>
<dbReference type="STRING" id="708187.A0A1Q8RUE6"/>
<proteinExistence type="predicted"/>
<accession>A0A1Q8RUE6</accession>
<dbReference type="InterPro" id="IPR016039">
    <property type="entry name" value="Thiolase-like"/>
</dbReference>
<keyword evidence="2" id="KW-1185">Reference proteome</keyword>
<gene>
    <name evidence="1" type="ORF">CCHL11_00069</name>
</gene>
<sequence length="128" mass="14576">MSVDLMEHEIRCLIDMEIQGFDADQYVARTLLSSMRMCENKRLNPGNHFWKNEKQISPICGSLATWGLGIDEISFASMHGTSTTKNDTNESSVLQEQMKHIGRQKGTYCHASVRSGTLDTPREQRELR</sequence>
<reference evidence="1 2" key="1">
    <citation type="submission" date="2016-11" db="EMBL/GenBank/DDBJ databases">
        <title>Draft Genome Assembly of Colletotrichum chlorophyti a pathogen of herbaceous plants.</title>
        <authorList>
            <person name="Gan P."/>
            <person name="Narusaka M."/>
            <person name="Tsushima A."/>
            <person name="Narusaka Y."/>
            <person name="Takano Y."/>
            <person name="Shirasu K."/>
        </authorList>
    </citation>
    <scope>NUCLEOTIDE SEQUENCE [LARGE SCALE GENOMIC DNA]</scope>
    <source>
        <strain evidence="1 2">NTL11</strain>
    </source>
</reference>